<dbReference type="SUPFAM" id="SSF51182">
    <property type="entry name" value="RmlC-like cupins"/>
    <property type="match status" value="1"/>
</dbReference>
<dbReference type="OrthoDB" id="190812at2157"/>
<dbReference type="AlphaFoldDB" id="A0A1H3VWX4"/>
<gene>
    <name evidence="2" type="ORF">SAMN04488065_0308</name>
</gene>
<evidence type="ECO:0000259" key="1">
    <source>
        <dbReference type="Pfam" id="PF07883"/>
    </source>
</evidence>
<dbReference type="RefSeq" id="WP_092630382.1">
    <property type="nucleotide sequence ID" value="NZ_FNQT01000001.1"/>
</dbReference>
<feature type="domain" description="Cupin type-2" evidence="1">
    <location>
        <begin position="44"/>
        <end position="95"/>
    </location>
</feature>
<reference evidence="2 3" key="1">
    <citation type="submission" date="2016-10" db="EMBL/GenBank/DDBJ databases">
        <authorList>
            <person name="de Groot N.N."/>
        </authorList>
    </citation>
    <scope>NUCLEOTIDE SEQUENCE [LARGE SCALE GENOMIC DNA]</scope>
    <source>
        <strain evidence="2 3">CGMCC 1.8712</strain>
    </source>
</reference>
<dbReference type="InterPro" id="IPR013096">
    <property type="entry name" value="Cupin_2"/>
</dbReference>
<dbReference type="Pfam" id="PF07883">
    <property type="entry name" value="Cupin_2"/>
    <property type="match status" value="1"/>
</dbReference>
<protein>
    <submittedName>
        <fullName evidence="2">Mannose-1-phosphate guanylyltransferase</fullName>
    </submittedName>
</protein>
<dbReference type="InterPro" id="IPR014710">
    <property type="entry name" value="RmlC-like_jellyroll"/>
</dbReference>
<keyword evidence="2" id="KW-0808">Transferase</keyword>
<name>A0A1H3VWX4_9EURY</name>
<dbReference type="EMBL" id="FNQT01000001">
    <property type="protein sequence ID" value="SDZ78714.1"/>
    <property type="molecule type" value="Genomic_DNA"/>
</dbReference>
<keyword evidence="3" id="KW-1185">Reference proteome</keyword>
<dbReference type="GO" id="GO:0016779">
    <property type="term" value="F:nucleotidyltransferase activity"/>
    <property type="evidence" value="ECO:0007669"/>
    <property type="project" value="UniProtKB-KW"/>
</dbReference>
<dbReference type="InterPro" id="IPR011051">
    <property type="entry name" value="RmlC_Cupin_sf"/>
</dbReference>
<evidence type="ECO:0000313" key="2">
    <source>
        <dbReference type="EMBL" id="SDZ78714.1"/>
    </source>
</evidence>
<proteinExistence type="predicted"/>
<keyword evidence="2" id="KW-0548">Nucleotidyltransferase</keyword>
<dbReference type="Gene3D" id="2.60.120.10">
    <property type="entry name" value="Jelly Rolls"/>
    <property type="match status" value="1"/>
</dbReference>
<sequence>MTHISTADLVDQLEQGTTNYLEVLSKDALSVELARYPNPEAKTAHKTDELYFIISGSGMVHVEDERYAVDEGDVIYVEQGSEHEFFDIEDKITALVVFASAEDTVLGHGL</sequence>
<organism evidence="2 3">
    <name type="scientific">Haloplanus vescus</name>
    <dbReference type="NCBI Taxonomy" id="555874"/>
    <lineage>
        <taxon>Archaea</taxon>
        <taxon>Methanobacteriati</taxon>
        <taxon>Methanobacteriota</taxon>
        <taxon>Stenosarchaea group</taxon>
        <taxon>Halobacteria</taxon>
        <taxon>Halobacteriales</taxon>
        <taxon>Haloferacaceae</taxon>
        <taxon>Haloplanus</taxon>
    </lineage>
</organism>
<evidence type="ECO:0000313" key="3">
    <source>
        <dbReference type="Proteomes" id="UP000236755"/>
    </source>
</evidence>
<dbReference type="Proteomes" id="UP000236755">
    <property type="component" value="Unassembled WGS sequence"/>
</dbReference>
<accession>A0A1H3VWX4</accession>